<keyword evidence="2" id="KW-1133">Transmembrane helix</keyword>
<dbReference type="Proteomes" id="UP000649151">
    <property type="component" value="Unassembled WGS sequence"/>
</dbReference>
<evidence type="ECO:0000259" key="3">
    <source>
        <dbReference type="Pfam" id="PF20155"/>
    </source>
</evidence>
<keyword evidence="1" id="KW-0175">Coiled coil</keyword>
<evidence type="ECO:0000313" key="5">
    <source>
        <dbReference type="Proteomes" id="UP000649151"/>
    </source>
</evidence>
<name>A0ABR7INN3_9CLOT</name>
<feature type="transmembrane region" description="Helical" evidence="2">
    <location>
        <begin position="413"/>
        <end position="435"/>
    </location>
</feature>
<feature type="domain" description="Tape measure protein N-terminal" evidence="3">
    <location>
        <begin position="112"/>
        <end position="297"/>
    </location>
</feature>
<dbReference type="EMBL" id="JACOQK010000001">
    <property type="protein sequence ID" value="MBC5786740.1"/>
    <property type="molecule type" value="Genomic_DNA"/>
</dbReference>
<keyword evidence="2" id="KW-0472">Membrane</keyword>
<feature type="coiled-coil region" evidence="1">
    <location>
        <begin position="48"/>
        <end position="82"/>
    </location>
</feature>
<accession>A0ABR7INN3</accession>
<evidence type="ECO:0000256" key="1">
    <source>
        <dbReference type="SAM" id="Coils"/>
    </source>
</evidence>
<keyword evidence="2" id="KW-0812">Transmembrane</keyword>
<feature type="transmembrane region" description="Helical" evidence="2">
    <location>
        <begin position="373"/>
        <end position="393"/>
    </location>
</feature>
<sequence>MAGIQSTLSVIDRMTAPIRGICSVCNTLIGVLQKVDLTSGNAFDPNEIKAMKSAMSQAESQVVMIKEEIENAENKQEQFNDTVKKGTSGMDGLVNKAKLLAGAYAAIRAGGKVMNLSDQMSQTTARLNLMNDGSQSTNELKDQIFASAQRSRGDYLQTADVVSKLGMRAGDAFSSNTETIQFAENLNKQFAIAGASQEEMYSATLQLTQALGSGVLRGEELNAVFEAAPNVIQTIADYMQVPIGSIREMASEGELSSDIVKNAMLAATDSINQQFESMPMTFSQIVTMMKNKAIKAFEPILTKISQLINSEGFAEFTDNISMGMQLAANTALSLFDMIMNISNWVSDNWSLIGPIIYGIVAAMVAWKVATMMYTIVTGAASLASGVHAAALALQSGATFGATTATYGLNAALLANPITWVVILIIALIAALVLLWDNCEGFRNYMVNMYADQTKALAQFYNDGWVPFANGVIDIQNGLMDAIKEFCKGAINAFADMCVGILENVDWLTNGIKQMMEIYNKIATALGGKAIDIEAAFSVDTVNAVRNKYLAQVDALLEMNKYDKLPKLNLDKVNALVDSTAESVKNFTFSGWIDGVINDVKDKLAPDENGGNDNPYTYTGDKHLGNIDDSTKGINDKLDITEEDLQYLMDLAERDVINRFTTAEIKVDMTNNNTISSDMDIDGVIHNFSMKLNEAMEKTAEGVHV</sequence>
<protein>
    <submittedName>
        <fullName evidence="4">Tape measure protein</fullName>
    </submittedName>
</protein>
<gene>
    <name evidence="4" type="ORF">H8Z77_01710</name>
</gene>
<proteinExistence type="predicted"/>
<evidence type="ECO:0000256" key="2">
    <source>
        <dbReference type="SAM" id="Phobius"/>
    </source>
</evidence>
<keyword evidence="5" id="KW-1185">Reference proteome</keyword>
<dbReference type="Pfam" id="PF20155">
    <property type="entry name" value="TMP_3"/>
    <property type="match status" value="1"/>
</dbReference>
<comment type="caution">
    <text evidence="4">The sequence shown here is derived from an EMBL/GenBank/DDBJ whole genome shotgun (WGS) entry which is preliminary data.</text>
</comment>
<dbReference type="RefSeq" id="WP_186995974.1">
    <property type="nucleotide sequence ID" value="NZ_JACOQK010000001.1"/>
</dbReference>
<evidence type="ECO:0000313" key="4">
    <source>
        <dbReference type="EMBL" id="MBC5786740.1"/>
    </source>
</evidence>
<dbReference type="InterPro" id="IPR013491">
    <property type="entry name" value="Tape_meas_N"/>
</dbReference>
<feature type="transmembrane region" description="Helical" evidence="2">
    <location>
        <begin position="349"/>
        <end position="366"/>
    </location>
</feature>
<dbReference type="NCBIfam" id="TIGR02675">
    <property type="entry name" value="tape_meas_nterm"/>
    <property type="match status" value="1"/>
</dbReference>
<organism evidence="4 5">
    <name type="scientific">Clostridium facile</name>
    <dbReference type="NCBI Taxonomy" id="2763035"/>
    <lineage>
        <taxon>Bacteria</taxon>
        <taxon>Bacillati</taxon>
        <taxon>Bacillota</taxon>
        <taxon>Clostridia</taxon>
        <taxon>Eubacteriales</taxon>
        <taxon>Clostridiaceae</taxon>
        <taxon>Clostridium</taxon>
    </lineage>
</organism>
<reference evidence="4 5" key="1">
    <citation type="submission" date="2020-08" db="EMBL/GenBank/DDBJ databases">
        <title>Genome public.</title>
        <authorList>
            <person name="Liu C."/>
            <person name="Sun Q."/>
        </authorList>
    </citation>
    <scope>NUCLEOTIDE SEQUENCE [LARGE SCALE GENOMIC DNA]</scope>
    <source>
        <strain evidence="4 5">NSJ-27</strain>
    </source>
</reference>